<dbReference type="EMBL" id="GBXM01018540">
    <property type="protein sequence ID" value="JAH90037.1"/>
    <property type="molecule type" value="Transcribed_RNA"/>
</dbReference>
<keyword evidence="1" id="KW-0812">Transmembrane</keyword>
<protein>
    <submittedName>
        <fullName evidence="2">Uncharacterized protein</fullName>
    </submittedName>
</protein>
<keyword evidence="1" id="KW-0472">Membrane</keyword>
<dbReference type="AlphaFoldDB" id="A0A0E9WI51"/>
<reference evidence="2" key="1">
    <citation type="submission" date="2014-11" db="EMBL/GenBank/DDBJ databases">
        <authorList>
            <person name="Amaro Gonzalez C."/>
        </authorList>
    </citation>
    <scope>NUCLEOTIDE SEQUENCE</scope>
</reference>
<proteinExistence type="predicted"/>
<feature type="transmembrane region" description="Helical" evidence="1">
    <location>
        <begin position="5"/>
        <end position="25"/>
    </location>
</feature>
<accession>A0A0E9WI51</accession>
<organism evidence="2">
    <name type="scientific">Anguilla anguilla</name>
    <name type="common">European freshwater eel</name>
    <name type="synonym">Muraena anguilla</name>
    <dbReference type="NCBI Taxonomy" id="7936"/>
    <lineage>
        <taxon>Eukaryota</taxon>
        <taxon>Metazoa</taxon>
        <taxon>Chordata</taxon>
        <taxon>Craniata</taxon>
        <taxon>Vertebrata</taxon>
        <taxon>Euteleostomi</taxon>
        <taxon>Actinopterygii</taxon>
        <taxon>Neopterygii</taxon>
        <taxon>Teleostei</taxon>
        <taxon>Anguilliformes</taxon>
        <taxon>Anguillidae</taxon>
        <taxon>Anguilla</taxon>
    </lineage>
</organism>
<evidence type="ECO:0000256" key="1">
    <source>
        <dbReference type="SAM" id="Phobius"/>
    </source>
</evidence>
<evidence type="ECO:0000313" key="2">
    <source>
        <dbReference type="EMBL" id="JAH90037.1"/>
    </source>
</evidence>
<feature type="transmembrane region" description="Helical" evidence="1">
    <location>
        <begin position="31"/>
        <end position="51"/>
    </location>
</feature>
<reference evidence="2" key="2">
    <citation type="journal article" date="2015" name="Fish Shellfish Immunol.">
        <title>Early steps in the European eel (Anguilla anguilla)-Vibrio vulnificus interaction in the gills: Role of the RtxA13 toxin.</title>
        <authorList>
            <person name="Callol A."/>
            <person name="Pajuelo D."/>
            <person name="Ebbesson L."/>
            <person name="Teles M."/>
            <person name="MacKenzie S."/>
            <person name="Amaro C."/>
        </authorList>
    </citation>
    <scope>NUCLEOTIDE SEQUENCE</scope>
</reference>
<name>A0A0E9WI51_ANGAN</name>
<sequence length="87" mass="10088">MILSLFVCICIFTVIYLYLFIYLFSVTSTDFVFELGFYATGLLGIIFEFVLCTDLTDFMPLGIVVKTAHNHRLFYIKYCQTDYSPHG</sequence>
<keyword evidence="1" id="KW-1133">Transmembrane helix</keyword>